<feature type="domain" description="Major facilitator superfamily (MFS) profile" evidence="5">
    <location>
        <begin position="250"/>
        <end position="454"/>
    </location>
</feature>
<feature type="transmembrane region" description="Helical" evidence="4">
    <location>
        <begin position="40"/>
        <end position="59"/>
    </location>
</feature>
<feature type="transmembrane region" description="Helical" evidence="4">
    <location>
        <begin position="316"/>
        <end position="337"/>
    </location>
</feature>
<protein>
    <recommendedName>
        <fullName evidence="5">Major facilitator superfamily (MFS) profile domain-containing protein</fullName>
    </recommendedName>
</protein>
<feature type="transmembrane region" description="Helical" evidence="4">
    <location>
        <begin position="150"/>
        <end position="171"/>
    </location>
</feature>
<evidence type="ECO:0000256" key="3">
    <source>
        <dbReference type="SAM" id="MobiDB-lite"/>
    </source>
</evidence>
<evidence type="ECO:0000313" key="7">
    <source>
        <dbReference type="Proteomes" id="UP000664534"/>
    </source>
</evidence>
<feature type="transmembrane region" description="Helical" evidence="4">
    <location>
        <begin position="343"/>
        <end position="361"/>
    </location>
</feature>
<dbReference type="AlphaFoldDB" id="A0A8H3EK88"/>
<keyword evidence="7" id="KW-1185">Reference proteome</keyword>
<dbReference type="PANTHER" id="PTHR11360:SF284">
    <property type="entry name" value="EG:103B4.3 PROTEIN-RELATED"/>
    <property type="match status" value="1"/>
</dbReference>
<name>A0A8H3EK88_9LECA</name>
<comment type="caution">
    <text evidence="6">The sequence shown here is derived from an EMBL/GenBank/DDBJ whole genome shotgun (WGS) entry which is preliminary data.</text>
</comment>
<dbReference type="InterPro" id="IPR050327">
    <property type="entry name" value="Proton-linked_MCT"/>
</dbReference>
<dbReference type="OrthoDB" id="6499973at2759"/>
<feature type="transmembrane region" description="Helical" evidence="4">
    <location>
        <begin position="277"/>
        <end position="296"/>
    </location>
</feature>
<dbReference type="InterPro" id="IPR020846">
    <property type="entry name" value="MFS_dom"/>
</dbReference>
<dbReference type="Pfam" id="PF07690">
    <property type="entry name" value="MFS_1"/>
    <property type="match status" value="1"/>
</dbReference>
<gene>
    <name evidence="6" type="ORF">IMSHALPRED_004053</name>
</gene>
<feature type="transmembrane region" description="Helical" evidence="4">
    <location>
        <begin position="421"/>
        <end position="442"/>
    </location>
</feature>
<keyword evidence="4" id="KW-0812">Transmembrane</keyword>
<dbReference type="InterPro" id="IPR011701">
    <property type="entry name" value="MFS"/>
</dbReference>
<evidence type="ECO:0000259" key="5">
    <source>
        <dbReference type="PROSITE" id="PS50850"/>
    </source>
</evidence>
<dbReference type="SUPFAM" id="SSF103473">
    <property type="entry name" value="MFS general substrate transporter"/>
    <property type="match status" value="1"/>
</dbReference>
<keyword evidence="4" id="KW-0472">Membrane</keyword>
<dbReference type="InterPro" id="IPR036259">
    <property type="entry name" value="MFS_trans_sf"/>
</dbReference>
<dbReference type="GO" id="GO:0016020">
    <property type="term" value="C:membrane"/>
    <property type="evidence" value="ECO:0007669"/>
    <property type="project" value="UniProtKB-SubCell"/>
</dbReference>
<sequence length="454" mass="48470">MNSVQLRSSHSNEDDETDVAPGNATDRTLQLRPISKRDQVIVFLTVPRVCGFLAVFQTIGPNLSYGVFQNFYTTSNSILPTNEASNAALTAFVGTLGAGLTWGGSIYVNPLMVRYRPKQIAVPGCLLMSAGLLLAGWSKHTWHLLLTQGLLYGVGSSMLYFPLISVAPEYFDSRRGSAMGVILSAAGLGGLVYSLVLRVLLDRVGARWTLRIMSLENLVIALPVAMAALPSRSTISRPTFVNWRIARKPAFVLQALAALLQAAGNFVPMTFTPEFSIALGYTAAFGAVLLSINNGVNAVSRVLTGALADAFGRQNILILSVIGSAVSVLALWLGAALNQAKGLWVAFVVLYGVLAGGYMALFPVTISEVFGIQAYASVNSFVYFVRGCGAAFGSPVGGQILGESRGLETNGDGVLSSYHKLIWYDGALLIGSSLCVIGVRGFDALEKKRWKWKA</sequence>
<proteinExistence type="inferred from homology"/>
<dbReference type="GO" id="GO:0022857">
    <property type="term" value="F:transmembrane transporter activity"/>
    <property type="evidence" value="ECO:0007669"/>
    <property type="project" value="InterPro"/>
</dbReference>
<dbReference type="PANTHER" id="PTHR11360">
    <property type="entry name" value="MONOCARBOXYLATE TRANSPORTER"/>
    <property type="match status" value="1"/>
</dbReference>
<feature type="transmembrane region" description="Helical" evidence="4">
    <location>
        <begin position="250"/>
        <end position="271"/>
    </location>
</feature>
<dbReference type="EMBL" id="CAJPDT010000002">
    <property type="protein sequence ID" value="CAF9906028.1"/>
    <property type="molecule type" value="Genomic_DNA"/>
</dbReference>
<organism evidence="6 7">
    <name type="scientific">Imshaugia aleurites</name>
    <dbReference type="NCBI Taxonomy" id="172621"/>
    <lineage>
        <taxon>Eukaryota</taxon>
        <taxon>Fungi</taxon>
        <taxon>Dikarya</taxon>
        <taxon>Ascomycota</taxon>
        <taxon>Pezizomycotina</taxon>
        <taxon>Lecanoromycetes</taxon>
        <taxon>OSLEUM clade</taxon>
        <taxon>Lecanoromycetidae</taxon>
        <taxon>Lecanorales</taxon>
        <taxon>Lecanorineae</taxon>
        <taxon>Parmeliaceae</taxon>
        <taxon>Imshaugia</taxon>
    </lineage>
</organism>
<evidence type="ECO:0000256" key="1">
    <source>
        <dbReference type="ARBA" id="ARBA00004141"/>
    </source>
</evidence>
<feature type="transmembrane region" description="Helical" evidence="4">
    <location>
        <begin position="87"/>
        <end position="108"/>
    </location>
</feature>
<feature type="transmembrane region" description="Helical" evidence="4">
    <location>
        <begin position="178"/>
        <end position="196"/>
    </location>
</feature>
<evidence type="ECO:0000256" key="4">
    <source>
        <dbReference type="SAM" id="Phobius"/>
    </source>
</evidence>
<reference evidence="6" key="1">
    <citation type="submission" date="2021-03" db="EMBL/GenBank/DDBJ databases">
        <authorList>
            <person name="Tagirdzhanova G."/>
        </authorList>
    </citation>
    <scope>NUCLEOTIDE SEQUENCE</scope>
</reference>
<feature type="region of interest" description="Disordered" evidence="3">
    <location>
        <begin position="1"/>
        <end position="26"/>
    </location>
</feature>
<dbReference type="PROSITE" id="PS50850">
    <property type="entry name" value="MFS"/>
    <property type="match status" value="1"/>
</dbReference>
<comment type="subcellular location">
    <subcellularLocation>
        <location evidence="1">Membrane</location>
        <topology evidence="1">Multi-pass membrane protein</topology>
    </subcellularLocation>
</comment>
<comment type="similarity">
    <text evidence="2">Belongs to the major facilitator superfamily. Monocarboxylate porter (TC 2.A.1.13) family.</text>
</comment>
<evidence type="ECO:0000313" key="6">
    <source>
        <dbReference type="EMBL" id="CAF9906028.1"/>
    </source>
</evidence>
<evidence type="ECO:0000256" key="2">
    <source>
        <dbReference type="ARBA" id="ARBA00006727"/>
    </source>
</evidence>
<keyword evidence="4" id="KW-1133">Transmembrane helix</keyword>
<dbReference type="Proteomes" id="UP000664534">
    <property type="component" value="Unassembled WGS sequence"/>
</dbReference>
<feature type="transmembrane region" description="Helical" evidence="4">
    <location>
        <begin position="381"/>
        <end position="401"/>
    </location>
</feature>
<dbReference type="Gene3D" id="1.20.1250.20">
    <property type="entry name" value="MFS general substrate transporter like domains"/>
    <property type="match status" value="2"/>
</dbReference>
<accession>A0A8H3EK88</accession>